<protein>
    <submittedName>
        <fullName evidence="5">Threonine dehydratase</fullName>
        <ecNumber evidence="5">4.3.1.19</ecNumber>
    </submittedName>
</protein>
<dbReference type="InterPro" id="IPR036052">
    <property type="entry name" value="TrpB-like_PALP_sf"/>
</dbReference>
<dbReference type="InterPro" id="IPR050147">
    <property type="entry name" value="Ser/Thr_Dehydratase"/>
</dbReference>
<keyword evidence="2" id="KW-0663">Pyridoxal phosphate</keyword>
<gene>
    <name evidence="5" type="ORF">NFI95_06335</name>
</gene>
<sequence>MFTLAALEAALEAVHRVFPGTPQYDWPLLSGRVGTETWVKHENHTPIGAFKVRGGLIHVERVARAGLAPNGLISATRGNHGQSLAFAGRRFGVPVTIVVPHGNSEEKNAAIRALGAKLVEHGADFDAARLEAVRLAGEQGLRFAPSFHADLVLGVATWALELFRGAPKLDVLYVPIGLGSGICGAILCRDLLGLSTEIVGVQSEKAPAYARSFAEGRPVQLDSADTLADGLAVRIPDPEALRIIQGGASRIVTVSEDAIAAAIRAYWHDTHNLAEGAGAAPLAALLGEREQQRGRRVGVVLCGGNIDLALFRRWVLED</sequence>
<dbReference type="InterPro" id="IPR001926">
    <property type="entry name" value="TrpB-like_PALP"/>
</dbReference>
<evidence type="ECO:0000256" key="3">
    <source>
        <dbReference type="ARBA" id="ARBA00023239"/>
    </source>
</evidence>
<dbReference type="RefSeq" id="WP_422863526.1">
    <property type="nucleotide sequence ID" value="NZ_JAMSKV010000004.1"/>
</dbReference>
<evidence type="ECO:0000256" key="1">
    <source>
        <dbReference type="ARBA" id="ARBA00001933"/>
    </source>
</evidence>
<evidence type="ECO:0000259" key="4">
    <source>
        <dbReference type="Pfam" id="PF00291"/>
    </source>
</evidence>
<dbReference type="EC" id="4.3.1.19" evidence="5"/>
<dbReference type="Proteomes" id="UP001524587">
    <property type="component" value="Unassembled WGS sequence"/>
</dbReference>
<dbReference type="Pfam" id="PF00291">
    <property type="entry name" value="PALP"/>
    <property type="match status" value="1"/>
</dbReference>
<reference evidence="5 6" key="1">
    <citation type="submission" date="2022-06" db="EMBL/GenBank/DDBJ databases">
        <title>Endosaccharibacter gen. nov., sp. nov., endophytic bacteria isolated from sugarcane.</title>
        <authorList>
            <person name="Pitiwittayakul N."/>
            <person name="Yukphan P."/>
            <person name="Charoenyingcharoen P."/>
            <person name="Tanasupawat S."/>
        </authorList>
    </citation>
    <scope>NUCLEOTIDE SEQUENCE [LARGE SCALE GENOMIC DNA]</scope>
    <source>
        <strain evidence="5 6">KSS8</strain>
    </source>
</reference>
<evidence type="ECO:0000313" key="5">
    <source>
        <dbReference type="EMBL" id="MCQ8278063.1"/>
    </source>
</evidence>
<dbReference type="CDD" id="cd01562">
    <property type="entry name" value="Thr-dehyd"/>
    <property type="match status" value="1"/>
</dbReference>
<proteinExistence type="predicted"/>
<dbReference type="PANTHER" id="PTHR48078">
    <property type="entry name" value="THREONINE DEHYDRATASE, MITOCHONDRIAL-RELATED"/>
    <property type="match status" value="1"/>
</dbReference>
<evidence type="ECO:0000313" key="6">
    <source>
        <dbReference type="Proteomes" id="UP001524587"/>
    </source>
</evidence>
<accession>A0ABT1W5P2</accession>
<organism evidence="5 6">
    <name type="scientific">Endosaccharibacter trunci</name>
    <dbReference type="NCBI Taxonomy" id="2812733"/>
    <lineage>
        <taxon>Bacteria</taxon>
        <taxon>Pseudomonadati</taxon>
        <taxon>Pseudomonadota</taxon>
        <taxon>Alphaproteobacteria</taxon>
        <taxon>Acetobacterales</taxon>
        <taxon>Acetobacteraceae</taxon>
        <taxon>Endosaccharibacter</taxon>
    </lineage>
</organism>
<dbReference type="Gene3D" id="3.40.50.1100">
    <property type="match status" value="2"/>
</dbReference>
<keyword evidence="6" id="KW-1185">Reference proteome</keyword>
<keyword evidence="3 5" id="KW-0456">Lyase</keyword>
<comment type="cofactor">
    <cofactor evidence="1">
        <name>pyridoxal 5'-phosphate</name>
        <dbReference type="ChEBI" id="CHEBI:597326"/>
    </cofactor>
</comment>
<name>A0ABT1W5P2_9PROT</name>
<dbReference type="PANTHER" id="PTHR48078:SF7">
    <property type="entry name" value="BLL6502 PROTEIN"/>
    <property type="match status" value="1"/>
</dbReference>
<dbReference type="GO" id="GO:0004794">
    <property type="term" value="F:threonine deaminase activity"/>
    <property type="evidence" value="ECO:0007669"/>
    <property type="project" value="UniProtKB-EC"/>
</dbReference>
<dbReference type="EMBL" id="JAMSKV010000004">
    <property type="protein sequence ID" value="MCQ8278063.1"/>
    <property type="molecule type" value="Genomic_DNA"/>
</dbReference>
<feature type="domain" description="Tryptophan synthase beta chain-like PALP" evidence="4">
    <location>
        <begin position="20"/>
        <end position="303"/>
    </location>
</feature>
<dbReference type="SUPFAM" id="SSF53686">
    <property type="entry name" value="Tryptophan synthase beta subunit-like PLP-dependent enzymes"/>
    <property type="match status" value="1"/>
</dbReference>
<comment type="caution">
    <text evidence="5">The sequence shown here is derived from an EMBL/GenBank/DDBJ whole genome shotgun (WGS) entry which is preliminary data.</text>
</comment>
<dbReference type="NCBIfam" id="NF004771">
    <property type="entry name" value="PRK06110.1"/>
    <property type="match status" value="1"/>
</dbReference>
<evidence type="ECO:0000256" key="2">
    <source>
        <dbReference type="ARBA" id="ARBA00022898"/>
    </source>
</evidence>